<comment type="caution">
    <text evidence="2">The sequence shown here is derived from an EMBL/GenBank/DDBJ whole genome shotgun (WGS) entry which is preliminary data.</text>
</comment>
<name>A0A8H8CGR4_PSICU</name>
<evidence type="ECO:0000313" key="2">
    <source>
        <dbReference type="EMBL" id="KAG5164961.1"/>
    </source>
</evidence>
<sequence>MQVPSSKSQLLNLHRTHPFNLEPQDRKKLVGIPQLNITRLWRHRMPIRRRPDHILNGMFITVEQETTIIRYSANLLNDQNINRIHSYNRPAYKLHIPHRVNPRSNIQTYLIHPASVPLISAPLHSNYSVVYTTALLASLNRRGRMRDVADGDTNPSSEMVSAHFHTATNTTTNINTATNTNANATIGFGVGVGVGVVSVGVISVKQKDFERDVERRGEGGEDEDEEDEWEEDDWGEGDTEKRENVKEAMSSHPNTDSEVVSERGGRRGLSNI</sequence>
<reference evidence="2" key="1">
    <citation type="submission" date="2021-02" db="EMBL/GenBank/DDBJ databases">
        <title>Psilocybe cubensis genome.</title>
        <authorList>
            <person name="Mckernan K.J."/>
            <person name="Crawford S."/>
            <person name="Trippe A."/>
            <person name="Kane L.T."/>
            <person name="Mclaughlin S."/>
        </authorList>
    </citation>
    <scope>NUCLEOTIDE SEQUENCE [LARGE SCALE GENOMIC DNA]</scope>
    <source>
        <strain evidence="2">MGC-MH-2018</strain>
    </source>
</reference>
<feature type="region of interest" description="Disordered" evidence="1">
    <location>
        <begin position="210"/>
        <end position="272"/>
    </location>
</feature>
<dbReference type="AlphaFoldDB" id="A0A8H8CGR4"/>
<evidence type="ECO:0000256" key="1">
    <source>
        <dbReference type="SAM" id="MobiDB-lite"/>
    </source>
</evidence>
<proteinExistence type="predicted"/>
<protein>
    <submittedName>
        <fullName evidence="2">Uncharacterized protein</fullName>
    </submittedName>
</protein>
<feature type="compositionally biased region" description="Acidic residues" evidence="1">
    <location>
        <begin position="220"/>
        <end position="237"/>
    </location>
</feature>
<feature type="compositionally biased region" description="Basic and acidic residues" evidence="1">
    <location>
        <begin position="210"/>
        <end position="219"/>
    </location>
</feature>
<gene>
    <name evidence="2" type="ORF">JR316_009651</name>
</gene>
<organism evidence="2">
    <name type="scientific">Psilocybe cubensis</name>
    <name type="common">Psychedelic mushroom</name>
    <name type="synonym">Stropharia cubensis</name>
    <dbReference type="NCBI Taxonomy" id="181762"/>
    <lineage>
        <taxon>Eukaryota</taxon>
        <taxon>Fungi</taxon>
        <taxon>Dikarya</taxon>
        <taxon>Basidiomycota</taxon>
        <taxon>Agaricomycotina</taxon>
        <taxon>Agaricomycetes</taxon>
        <taxon>Agaricomycetidae</taxon>
        <taxon>Agaricales</taxon>
        <taxon>Agaricineae</taxon>
        <taxon>Strophariaceae</taxon>
        <taxon>Psilocybe</taxon>
    </lineage>
</organism>
<dbReference type="EMBL" id="JAFIQS010000010">
    <property type="protein sequence ID" value="KAG5164961.1"/>
    <property type="molecule type" value="Genomic_DNA"/>
</dbReference>
<accession>A0A8H8CGR4</accession>